<dbReference type="PANTHER" id="PTHR46138">
    <property type="entry name" value="PROTEIN DR1"/>
    <property type="match status" value="1"/>
</dbReference>
<accession>A0ABD2PR87</accession>
<comment type="similarity">
    <text evidence="2">Belongs to the NC2 beta/DR1 family.</text>
</comment>
<gene>
    <name evidence="9" type="primary">DR1</name>
    <name evidence="9" type="ORF">Ciccas_011585</name>
</gene>
<dbReference type="PANTHER" id="PTHR46138:SF1">
    <property type="entry name" value="PROTEIN DR1"/>
    <property type="match status" value="1"/>
</dbReference>
<dbReference type="GO" id="GO:0005634">
    <property type="term" value="C:nucleus"/>
    <property type="evidence" value="ECO:0007669"/>
    <property type="project" value="UniProtKB-SubCell"/>
</dbReference>
<dbReference type="InterPro" id="IPR009072">
    <property type="entry name" value="Histone-fold"/>
</dbReference>
<evidence type="ECO:0000256" key="1">
    <source>
        <dbReference type="ARBA" id="ARBA00004123"/>
    </source>
</evidence>
<evidence type="ECO:0000256" key="6">
    <source>
        <dbReference type="ARBA" id="ARBA00032651"/>
    </source>
</evidence>
<proteinExistence type="inferred from homology"/>
<reference evidence="9 10" key="1">
    <citation type="submission" date="2024-11" db="EMBL/GenBank/DDBJ databases">
        <title>Adaptive evolution of stress response genes in parasites aligns with host niche diversity.</title>
        <authorList>
            <person name="Hahn C."/>
            <person name="Resl P."/>
        </authorList>
    </citation>
    <scope>NUCLEOTIDE SEQUENCE [LARGE SCALE GENOMIC DNA]</scope>
    <source>
        <strain evidence="9">EGGRZ-B1_66</strain>
        <tissue evidence="9">Body</tissue>
    </source>
</reference>
<dbReference type="EMBL" id="JBJKFK010003485">
    <property type="protein sequence ID" value="KAL3309859.1"/>
    <property type="molecule type" value="Genomic_DNA"/>
</dbReference>
<dbReference type="Gene3D" id="1.10.20.10">
    <property type="entry name" value="Histone, subunit A"/>
    <property type="match status" value="1"/>
</dbReference>
<dbReference type="CDD" id="cd22905">
    <property type="entry name" value="HFD_Dr1"/>
    <property type="match status" value="1"/>
</dbReference>
<name>A0ABD2PR87_9PLAT</name>
<evidence type="ECO:0000313" key="9">
    <source>
        <dbReference type="EMBL" id="KAL3309859.1"/>
    </source>
</evidence>
<evidence type="ECO:0000256" key="5">
    <source>
        <dbReference type="ARBA" id="ARBA00030451"/>
    </source>
</evidence>
<dbReference type="InterPro" id="IPR003958">
    <property type="entry name" value="CBFA_NFYB_domain"/>
</dbReference>
<evidence type="ECO:0000256" key="7">
    <source>
        <dbReference type="SAM" id="MobiDB-lite"/>
    </source>
</evidence>
<evidence type="ECO:0000259" key="8">
    <source>
        <dbReference type="Pfam" id="PF00808"/>
    </source>
</evidence>
<dbReference type="AlphaFoldDB" id="A0ABD2PR87"/>
<comment type="subcellular location">
    <subcellularLocation>
        <location evidence="1">Nucleus</location>
    </subcellularLocation>
</comment>
<dbReference type="Pfam" id="PF00808">
    <property type="entry name" value="CBFD_NFYB_HMF"/>
    <property type="match status" value="1"/>
</dbReference>
<comment type="caution">
    <text evidence="9">The sequence shown here is derived from an EMBL/GenBank/DDBJ whole genome shotgun (WGS) entry which is preliminary data.</text>
</comment>
<evidence type="ECO:0000256" key="3">
    <source>
        <dbReference type="ARBA" id="ARBA00018742"/>
    </source>
</evidence>
<keyword evidence="10" id="KW-1185">Reference proteome</keyword>
<feature type="domain" description="Transcription factor CBF/NF-Y/archaeal histone" evidence="8">
    <location>
        <begin position="16"/>
        <end position="77"/>
    </location>
</feature>
<evidence type="ECO:0000256" key="2">
    <source>
        <dbReference type="ARBA" id="ARBA00009245"/>
    </source>
</evidence>
<keyword evidence="4" id="KW-0539">Nucleus</keyword>
<sequence>MNNSDLETTKEDDEISIPRAALNKYVKVLIPEARLTNETRELLLACCHQFIHSLATKSNDACSNANKKTINPEHVIQGLNMMGLDHYVEETRTANEEAKVELQGRRSLRASYKFKNKNSTELEELMRQQQELFDQAKANLVDETVVRNEFSAAQQSTHSFQSAFLGQEQSAGMSGSSQLLASGVQISGYDSQNSKPIDDDEDDYD</sequence>
<dbReference type="InterPro" id="IPR042225">
    <property type="entry name" value="Ncb2"/>
</dbReference>
<evidence type="ECO:0000256" key="4">
    <source>
        <dbReference type="ARBA" id="ARBA00023242"/>
    </source>
</evidence>
<organism evidence="9 10">
    <name type="scientific">Cichlidogyrus casuarinus</name>
    <dbReference type="NCBI Taxonomy" id="1844966"/>
    <lineage>
        <taxon>Eukaryota</taxon>
        <taxon>Metazoa</taxon>
        <taxon>Spiralia</taxon>
        <taxon>Lophotrochozoa</taxon>
        <taxon>Platyhelminthes</taxon>
        <taxon>Monogenea</taxon>
        <taxon>Monopisthocotylea</taxon>
        <taxon>Dactylogyridea</taxon>
        <taxon>Ancyrocephalidae</taxon>
        <taxon>Cichlidogyrus</taxon>
    </lineage>
</organism>
<feature type="compositionally biased region" description="Polar residues" evidence="7">
    <location>
        <begin position="184"/>
        <end position="195"/>
    </location>
</feature>
<evidence type="ECO:0000313" key="10">
    <source>
        <dbReference type="Proteomes" id="UP001626550"/>
    </source>
</evidence>
<protein>
    <recommendedName>
        <fullName evidence="3">Protein Dr1</fullName>
    </recommendedName>
    <alternativeName>
        <fullName evidence="6">Down-regulator of transcription 1</fullName>
    </alternativeName>
    <alternativeName>
        <fullName evidence="5">Negative cofactor 2-beta</fullName>
    </alternativeName>
</protein>
<dbReference type="SUPFAM" id="SSF47113">
    <property type="entry name" value="Histone-fold"/>
    <property type="match status" value="1"/>
</dbReference>
<dbReference type="Proteomes" id="UP001626550">
    <property type="component" value="Unassembled WGS sequence"/>
</dbReference>
<feature type="region of interest" description="Disordered" evidence="7">
    <location>
        <begin position="184"/>
        <end position="205"/>
    </location>
</feature>